<dbReference type="CDD" id="cd03801">
    <property type="entry name" value="GT4_PimA-like"/>
    <property type="match status" value="1"/>
</dbReference>
<keyword evidence="2" id="KW-0808">Transferase</keyword>
<reference evidence="2 3" key="1">
    <citation type="submission" date="2020-08" db="EMBL/GenBank/DDBJ databases">
        <title>Genomic Encyclopedia of Type Strains, Phase IV (KMG-IV): sequencing the most valuable type-strain genomes for metagenomic binning, comparative biology and taxonomic classification.</title>
        <authorList>
            <person name="Goeker M."/>
        </authorList>
    </citation>
    <scope>NUCLEOTIDE SEQUENCE [LARGE SCALE GENOMIC DNA]</scope>
    <source>
        <strain evidence="2 3">DSM 29050</strain>
    </source>
</reference>
<dbReference type="SUPFAM" id="SSF53756">
    <property type="entry name" value="UDP-Glycosyltransferase/glycogen phosphorylase"/>
    <property type="match status" value="1"/>
</dbReference>
<dbReference type="PANTHER" id="PTHR12526">
    <property type="entry name" value="GLYCOSYLTRANSFERASE"/>
    <property type="match status" value="1"/>
</dbReference>
<evidence type="ECO:0000313" key="3">
    <source>
        <dbReference type="Proteomes" id="UP000581447"/>
    </source>
</evidence>
<proteinExistence type="predicted"/>
<dbReference type="Gene3D" id="3.40.50.2000">
    <property type="entry name" value="Glycogen Phosphorylase B"/>
    <property type="match status" value="1"/>
</dbReference>
<dbReference type="Proteomes" id="UP000581447">
    <property type="component" value="Unassembled WGS sequence"/>
</dbReference>
<dbReference type="EMBL" id="JACIEA010000002">
    <property type="protein sequence ID" value="MBB3943271.1"/>
    <property type="molecule type" value="Genomic_DNA"/>
</dbReference>
<dbReference type="GO" id="GO:0016757">
    <property type="term" value="F:glycosyltransferase activity"/>
    <property type="evidence" value="ECO:0007669"/>
    <property type="project" value="InterPro"/>
</dbReference>
<evidence type="ECO:0000259" key="1">
    <source>
        <dbReference type="Pfam" id="PF00534"/>
    </source>
</evidence>
<dbReference type="InterPro" id="IPR001296">
    <property type="entry name" value="Glyco_trans_1"/>
</dbReference>
<keyword evidence="3" id="KW-1185">Reference proteome</keyword>
<feature type="domain" description="Glycosyl transferase family 1" evidence="1">
    <location>
        <begin position="199"/>
        <end position="346"/>
    </location>
</feature>
<accession>A0A840B040</accession>
<evidence type="ECO:0000313" key="2">
    <source>
        <dbReference type="EMBL" id="MBB3943271.1"/>
    </source>
</evidence>
<name>A0A840B040_9SPHN</name>
<dbReference type="Pfam" id="PF00534">
    <property type="entry name" value="Glycos_transf_1"/>
    <property type="match status" value="1"/>
</dbReference>
<dbReference type="RefSeq" id="WP_183941605.1">
    <property type="nucleotide sequence ID" value="NZ_BAABBG010000020.1"/>
</dbReference>
<dbReference type="AlphaFoldDB" id="A0A840B040"/>
<protein>
    <submittedName>
        <fullName evidence="2">Glycosyltransferase involved in cell wall biosynthesis</fullName>
    </submittedName>
</protein>
<gene>
    <name evidence="2" type="ORF">GGR91_001529</name>
</gene>
<sequence length="548" mass="60305">MTIQLPAFRFEAEAFQLGKDKILGRQSAGYGFLRALLALPELDELVGYGPTKSSDRNFEGAVSRLKRDVATQWVTSGSEECLAEVGGVHFPDPVLAEPAKIRLAYGSAAWSITGITHTICSRSVMAELADYTLAPLMEWDGLILTSDAVKASVEELLTEQESYVAWRFPDAKPAPRPQLPVIPLGVHSADYAFTLAQKNIARRALGIDDREVVFLYVGRLSFHAKANPWPMYKALEEASRRTGQSVTLIQCGWFSNSSIESVFRQGADVHAPSVRHIWLDGRVENQRNQAWAAGNIFVSLSDNIQETFGLTPLEAMAAGMPVLVSDWNGYRQTVQNGVTGFMVPTFAPAPDFGEAYAQAYASDAMSYDYYLAHTARHISVDLAALFDAAEALVKNADSRRAMGLAGQKIARNRFDWSIIIREYLALWDELGLIRRANVSNPRFSLRKSADRLSPFRLFAGYPSKAVDSHFRFRLRRGDCDVSEFLSDPLFGLVRETLPDDHSFSALIAGIHGSDCLALEEAADRAGMPLDKATQIVTALMKGGVIEAA</sequence>
<comment type="caution">
    <text evidence="2">The sequence shown here is derived from an EMBL/GenBank/DDBJ whole genome shotgun (WGS) entry which is preliminary data.</text>
</comment>
<organism evidence="2 3">
    <name type="scientific">Sphingorhabdus rigui</name>
    <dbReference type="NCBI Taxonomy" id="1282858"/>
    <lineage>
        <taxon>Bacteria</taxon>
        <taxon>Pseudomonadati</taxon>
        <taxon>Pseudomonadota</taxon>
        <taxon>Alphaproteobacteria</taxon>
        <taxon>Sphingomonadales</taxon>
        <taxon>Sphingomonadaceae</taxon>
        <taxon>Sphingorhabdus</taxon>
    </lineage>
</organism>